<dbReference type="STRING" id="909613.UO65_3167"/>
<dbReference type="PANTHER" id="PTHR23248:SF9">
    <property type="entry name" value="PHOSPHOLIPID SCRAMBLASE"/>
    <property type="match status" value="1"/>
</dbReference>
<dbReference type="Pfam" id="PF10708">
    <property type="entry name" value="DUF2510"/>
    <property type="match status" value="1"/>
</dbReference>
<dbReference type="PANTHER" id="PTHR23248">
    <property type="entry name" value="PHOSPHOLIPID SCRAMBLASE-RELATED"/>
    <property type="match status" value="1"/>
</dbReference>
<dbReference type="Proteomes" id="UP000019277">
    <property type="component" value="Unassembled WGS sequence"/>
</dbReference>
<dbReference type="Gene3D" id="2.40.160.200">
    <property type="entry name" value="LURP1-related"/>
    <property type="match status" value="1"/>
</dbReference>
<dbReference type="SUPFAM" id="SSF54518">
    <property type="entry name" value="Tubby C-terminal domain-like"/>
    <property type="match status" value="1"/>
</dbReference>
<evidence type="ECO:0000313" key="4">
    <source>
        <dbReference type="Proteomes" id="UP000019277"/>
    </source>
</evidence>
<feature type="region of interest" description="Disordered" evidence="1">
    <location>
        <begin position="1"/>
        <end position="92"/>
    </location>
</feature>
<dbReference type="InterPro" id="IPR038595">
    <property type="entry name" value="LOR_sf"/>
</dbReference>
<dbReference type="Pfam" id="PF03803">
    <property type="entry name" value="Scramblase"/>
    <property type="match status" value="1"/>
</dbReference>
<gene>
    <name evidence="3" type="ORF">UO65_3167</name>
</gene>
<dbReference type="RefSeq" id="WP_035283165.1">
    <property type="nucleotide sequence ID" value="NZ_AYXG01000107.1"/>
</dbReference>
<dbReference type="InterPro" id="IPR025659">
    <property type="entry name" value="Tubby-like_C"/>
</dbReference>
<name>W7J604_9PSEU</name>
<dbReference type="EMBL" id="AYXG01000107">
    <property type="protein sequence ID" value="EWC61519.1"/>
    <property type="molecule type" value="Genomic_DNA"/>
</dbReference>
<reference evidence="3 4" key="1">
    <citation type="journal article" date="2014" name="Genome Announc.">
        <title>Draft Genome Sequence of the Antitrypanosomally Active Sponge-Associated Bacterium Actinokineospora sp. Strain EG49.</title>
        <authorList>
            <person name="Harjes J."/>
            <person name="Ryu T."/>
            <person name="Abdelmohsen U.R."/>
            <person name="Moitinho-Silva L."/>
            <person name="Horn H."/>
            <person name="Ravasi T."/>
            <person name="Hentschel U."/>
        </authorList>
    </citation>
    <scope>NUCLEOTIDE SEQUENCE [LARGE SCALE GENOMIC DNA]</scope>
    <source>
        <strain evidence="3 4">EG49</strain>
    </source>
</reference>
<proteinExistence type="predicted"/>
<evidence type="ECO:0000259" key="2">
    <source>
        <dbReference type="Pfam" id="PF10708"/>
    </source>
</evidence>
<accession>W7J604</accession>
<feature type="compositionally biased region" description="Low complexity" evidence="1">
    <location>
        <begin position="31"/>
        <end position="86"/>
    </location>
</feature>
<dbReference type="InterPro" id="IPR005552">
    <property type="entry name" value="Scramblase"/>
</dbReference>
<protein>
    <recommendedName>
        <fullName evidence="2">DUF2510 domain-containing protein</fullName>
    </recommendedName>
</protein>
<keyword evidence="4" id="KW-1185">Reference proteome</keyword>
<dbReference type="GO" id="GO:0005886">
    <property type="term" value="C:plasma membrane"/>
    <property type="evidence" value="ECO:0007669"/>
    <property type="project" value="TreeGrafter"/>
</dbReference>
<feature type="domain" description="DUF2510" evidence="2">
    <location>
        <begin position="6"/>
        <end position="38"/>
    </location>
</feature>
<evidence type="ECO:0000256" key="1">
    <source>
        <dbReference type="SAM" id="MobiDB-lite"/>
    </source>
</evidence>
<dbReference type="InterPro" id="IPR018929">
    <property type="entry name" value="DUF2510"/>
</dbReference>
<organism evidence="3 4">
    <name type="scientific">Actinokineospora spheciospongiae</name>
    <dbReference type="NCBI Taxonomy" id="909613"/>
    <lineage>
        <taxon>Bacteria</taxon>
        <taxon>Bacillati</taxon>
        <taxon>Actinomycetota</taxon>
        <taxon>Actinomycetes</taxon>
        <taxon>Pseudonocardiales</taxon>
        <taxon>Pseudonocardiaceae</taxon>
        <taxon>Actinokineospora</taxon>
    </lineage>
</organism>
<comment type="caution">
    <text evidence="3">The sequence shown here is derived from an EMBL/GenBank/DDBJ whole genome shotgun (WGS) entry which is preliminary data.</text>
</comment>
<dbReference type="AlphaFoldDB" id="W7J604"/>
<dbReference type="OrthoDB" id="3468573at2"/>
<dbReference type="GO" id="GO:0017128">
    <property type="term" value="F:phospholipid scramblase activity"/>
    <property type="evidence" value="ECO:0007669"/>
    <property type="project" value="InterPro"/>
</dbReference>
<dbReference type="eggNOG" id="COG4894">
    <property type="taxonomic scope" value="Bacteria"/>
</dbReference>
<evidence type="ECO:0000313" key="3">
    <source>
        <dbReference type="EMBL" id="EWC61519.1"/>
    </source>
</evidence>
<sequence>MTNPQPGWYPDRPGSPTLRYWDGSQWTSHTQPAPQQAPGQPQHPGMQFGGQPHQQQPGQQYGGQQHPGQQYAGQPGQQYAPGQQQQRSDASAWELSLDGAHDPNKIRDQQRRAGVGQVGQGGGTLFTEPVLVVNQKVKLIEMSNEYTVFDQHGTQVGAVAQVGQGAFRKAVRFLSSYDQFLTHRFEVRDAHGNNQLLLTRPAKFIKSKMIVTRPDGAPVGEIAQENAIGKIRFGFLVDGQKIGGIQAENWRAWNFSITDNTGQEVARITKTWEGFAKTMFTTADNYVLQIHRQLPDPLLSLVVASALTVDTALKQDSRGFG</sequence>